<evidence type="ECO:0000313" key="7">
    <source>
        <dbReference type="Proteomes" id="UP001221217"/>
    </source>
</evidence>
<evidence type="ECO:0000313" key="6">
    <source>
        <dbReference type="EMBL" id="MDC7225935.1"/>
    </source>
</evidence>
<accession>A0AAJ1MLR3</accession>
<dbReference type="Pfam" id="PF00355">
    <property type="entry name" value="Rieske"/>
    <property type="match status" value="1"/>
</dbReference>
<evidence type="ECO:0000256" key="2">
    <source>
        <dbReference type="ARBA" id="ARBA00022723"/>
    </source>
</evidence>
<evidence type="ECO:0000256" key="4">
    <source>
        <dbReference type="ARBA" id="ARBA00023014"/>
    </source>
</evidence>
<dbReference type="PANTHER" id="PTHR21496:SF23">
    <property type="entry name" value="3-PHENYLPROPIONATE_CINNAMIC ACID DIOXYGENASE FERREDOXIN SUBUNIT"/>
    <property type="match status" value="1"/>
</dbReference>
<dbReference type="GO" id="GO:0046872">
    <property type="term" value="F:metal ion binding"/>
    <property type="evidence" value="ECO:0007669"/>
    <property type="project" value="UniProtKB-KW"/>
</dbReference>
<dbReference type="CDD" id="cd03467">
    <property type="entry name" value="Rieske"/>
    <property type="match status" value="1"/>
</dbReference>
<keyword evidence="2" id="KW-0479">Metal-binding</keyword>
<dbReference type="PROSITE" id="PS51296">
    <property type="entry name" value="RIESKE"/>
    <property type="match status" value="1"/>
</dbReference>
<dbReference type="Proteomes" id="UP001221217">
    <property type="component" value="Unassembled WGS sequence"/>
</dbReference>
<dbReference type="EMBL" id="JAQQAL010000010">
    <property type="protein sequence ID" value="MDC7225935.1"/>
    <property type="molecule type" value="Genomic_DNA"/>
</dbReference>
<evidence type="ECO:0000259" key="5">
    <source>
        <dbReference type="PROSITE" id="PS51296"/>
    </source>
</evidence>
<dbReference type="Gene3D" id="2.102.10.10">
    <property type="entry name" value="Rieske [2Fe-2S] iron-sulphur domain"/>
    <property type="match status" value="1"/>
</dbReference>
<comment type="caution">
    <text evidence="6">The sequence shown here is derived from an EMBL/GenBank/DDBJ whole genome shotgun (WGS) entry which is preliminary data.</text>
</comment>
<dbReference type="GO" id="GO:0051537">
    <property type="term" value="F:2 iron, 2 sulfur cluster binding"/>
    <property type="evidence" value="ECO:0007669"/>
    <property type="project" value="UniProtKB-KW"/>
</dbReference>
<sequence>MDYIKAANINDFKNNRIKSVTILGKKVGIIKDNNSEFYAIEVGCKHQGADITKGHISGDIATCPRHGWKFNLVTGECLNQNASRLKKYGLKIDGDVIMITSKPLPEEEEDDDPLLHFFD</sequence>
<proteinExistence type="predicted"/>
<reference evidence="6 7" key="1">
    <citation type="submission" date="2022-12" db="EMBL/GenBank/DDBJ databases">
        <title>Metagenome assembled genome from gulf of manar.</title>
        <authorList>
            <person name="Kohli P."/>
            <person name="Pk S."/>
            <person name="Venkata Ramana C."/>
            <person name="Sasikala C."/>
        </authorList>
    </citation>
    <scope>NUCLEOTIDE SEQUENCE [LARGE SCALE GENOMIC DNA]</scope>
    <source>
        <strain evidence="6">JB008</strain>
    </source>
</reference>
<keyword evidence="3" id="KW-0408">Iron</keyword>
<gene>
    <name evidence="6" type="ORF">PQJ61_04125</name>
</gene>
<dbReference type="AlphaFoldDB" id="A0AAJ1MLR3"/>
<feature type="domain" description="Rieske" evidence="5">
    <location>
        <begin position="4"/>
        <end position="99"/>
    </location>
</feature>
<keyword evidence="1" id="KW-0001">2Fe-2S</keyword>
<organism evidence="6 7">
    <name type="scientific">Candidatus Thalassospirochaeta sargassi</name>
    <dbReference type="NCBI Taxonomy" id="3119039"/>
    <lineage>
        <taxon>Bacteria</taxon>
        <taxon>Pseudomonadati</taxon>
        <taxon>Spirochaetota</taxon>
        <taxon>Spirochaetia</taxon>
        <taxon>Spirochaetales</taxon>
        <taxon>Spirochaetaceae</taxon>
        <taxon>Candidatus Thalassospirochaeta</taxon>
    </lineage>
</organism>
<name>A0AAJ1MLR3_9SPIO</name>
<dbReference type="InterPro" id="IPR017941">
    <property type="entry name" value="Rieske_2Fe-2S"/>
</dbReference>
<protein>
    <submittedName>
        <fullName evidence="6">Rieske 2Fe-2S domain-containing protein</fullName>
    </submittedName>
</protein>
<keyword evidence="4" id="KW-0411">Iron-sulfur</keyword>
<dbReference type="SUPFAM" id="SSF50022">
    <property type="entry name" value="ISP domain"/>
    <property type="match status" value="1"/>
</dbReference>
<evidence type="ECO:0000256" key="1">
    <source>
        <dbReference type="ARBA" id="ARBA00022714"/>
    </source>
</evidence>
<evidence type="ECO:0000256" key="3">
    <source>
        <dbReference type="ARBA" id="ARBA00023004"/>
    </source>
</evidence>
<dbReference type="InterPro" id="IPR036922">
    <property type="entry name" value="Rieske_2Fe-2S_sf"/>
</dbReference>
<dbReference type="PANTHER" id="PTHR21496">
    <property type="entry name" value="FERREDOXIN-RELATED"/>
    <property type="match status" value="1"/>
</dbReference>